<keyword evidence="2 3" id="KW-0067">ATP-binding</keyword>
<dbReference type="InterPro" id="IPR043129">
    <property type="entry name" value="ATPase_NBD"/>
</dbReference>
<sequence length="627" mass="69696">MGDPNIKSNDKVPAIGIDLGTTYSCVAVWQHNRVEIIANDQGNRTTPSYVAFNETERLVGDAAKNQAAYNPTNTIFDVKRLIGRRASDKIVQEDMKLWPFKVVAGSHDKPKIVVTYKNEDKEFAAEEISSMVLAKMKGIAEIFLGTRVEKAVITVPAYFNDSQRQSTKDAAMVAGLEVLRMIHEPTAAAIAYALDKRAGVDGKMNVLVFDLGGGTFDVSILTIDNGGAIEVKATGGDTHLGGEDFDNRMVNYFVNEFKRKHKADISMNLKALGRLRVHCERAKRTISTASQTTIDIDCLFNGIDFSAKFSRAKFEEVNMELFNKCMDSVTTCLRDVNMSKDSIDEVVLVGGSTRIPKIQQLLQELFNGKLLYQGINPDEAVAYGAGILAANLSGMGNEAVQDLELIDITPLSLGVGDYKDVMVVFIPRNSPIPTKKVHTFYTIYDNQTVMDLPVYQGERSKCTENYLLSHFELSGLPPAPKGVVKVIVCYEIDVNGILHVSAREITSGSNSVIKITNNGSLTKAEITKMIEDAERYKLEDEAHMKKVMAHEALTEFVYKLRANIKDYKVRTKLRETVLSVKDLEDIDHQIEEAIEWLDEHPDAEIVDLEDKEVELNDICRLANLSLH</sequence>
<dbReference type="AlphaFoldDB" id="A0A5N6P882"/>
<dbReference type="Gene3D" id="1.20.1270.10">
    <property type="match status" value="1"/>
</dbReference>
<dbReference type="PANTHER" id="PTHR19375">
    <property type="entry name" value="HEAT SHOCK PROTEIN 70KDA"/>
    <property type="match status" value="1"/>
</dbReference>
<accession>A0A5N6P882</accession>
<dbReference type="InterPro" id="IPR018181">
    <property type="entry name" value="Heat_shock_70_CS"/>
</dbReference>
<dbReference type="PROSITE" id="PS00297">
    <property type="entry name" value="HSP70_1"/>
    <property type="match status" value="1"/>
</dbReference>
<dbReference type="GO" id="GO:0140662">
    <property type="term" value="F:ATP-dependent protein folding chaperone"/>
    <property type="evidence" value="ECO:0007669"/>
    <property type="project" value="InterPro"/>
</dbReference>
<reference evidence="4 5" key="1">
    <citation type="submission" date="2019-05" db="EMBL/GenBank/DDBJ databases">
        <title>Mikania micrantha, genome provides insights into the molecular mechanism of rapid growth.</title>
        <authorList>
            <person name="Liu B."/>
        </authorList>
    </citation>
    <scope>NUCLEOTIDE SEQUENCE [LARGE SCALE GENOMIC DNA]</scope>
    <source>
        <strain evidence="4">NLD-2019</strain>
        <tissue evidence="4">Leaf</tissue>
    </source>
</reference>
<dbReference type="SUPFAM" id="SSF100934">
    <property type="entry name" value="Heat shock protein 70kD (HSP70), C-terminal subdomain"/>
    <property type="match status" value="1"/>
</dbReference>
<dbReference type="PRINTS" id="PR00301">
    <property type="entry name" value="HEATSHOCK70"/>
</dbReference>
<dbReference type="Gene3D" id="3.30.420.40">
    <property type="match status" value="2"/>
</dbReference>
<dbReference type="Gene3D" id="3.90.640.10">
    <property type="entry name" value="Actin, Chain A, domain 4"/>
    <property type="match status" value="1"/>
</dbReference>
<dbReference type="Proteomes" id="UP000326396">
    <property type="component" value="Linkage Group LG14"/>
</dbReference>
<organism evidence="4 5">
    <name type="scientific">Mikania micrantha</name>
    <name type="common">bitter vine</name>
    <dbReference type="NCBI Taxonomy" id="192012"/>
    <lineage>
        <taxon>Eukaryota</taxon>
        <taxon>Viridiplantae</taxon>
        <taxon>Streptophyta</taxon>
        <taxon>Embryophyta</taxon>
        <taxon>Tracheophyta</taxon>
        <taxon>Spermatophyta</taxon>
        <taxon>Magnoliopsida</taxon>
        <taxon>eudicotyledons</taxon>
        <taxon>Gunneridae</taxon>
        <taxon>Pentapetalae</taxon>
        <taxon>asterids</taxon>
        <taxon>campanulids</taxon>
        <taxon>Asterales</taxon>
        <taxon>Asteraceae</taxon>
        <taxon>Asteroideae</taxon>
        <taxon>Heliantheae alliance</taxon>
        <taxon>Eupatorieae</taxon>
        <taxon>Mikania</taxon>
    </lineage>
</organism>
<dbReference type="OrthoDB" id="1591625at2759"/>
<dbReference type="EMBL" id="SZYD01000006">
    <property type="protein sequence ID" value="KAD5961876.1"/>
    <property type="molecule type" value="Genomic_DNA"/>
</dbReference>
<evidence type="ECO:0000313" key="5">
    <source>
        <dbReference type="Proteomes" id="UP000326396"/>
    </source>
</evidence>
<dbReference type="GO" id="GO:0005524">
    <property type="term" value="F:ATP binding"/>
    <property type="evidence" value="ECO:0007669"/>
    <property type="project" value="UniProtKB-KW"/>
</dbReference>
<dbReference type="Gene3D" id="2.60.34.10">
    <property type="entry name" value="Substrate Binding Domain Of DNAk, Chain A, domain 1"/>
    <property type="match status" value="1"/>
</dbReference>
<dbReference type="PROSITE" id="PS00329">
    <property type="entry name" value="HSP70_2"/>
    <property type="match status" value="1"/>
</dbReference>
<dbReference type="Gene3D" id="3.30.30.30">
    <property type="match status" value="1"/>
</dbReference>
<keyword evidence="5" id="KW-1185">Reference proteome</keyword>
<name>A0A5N6P882_9ASTR</name>
<protein>
    <submittedName>
        <fullName evidence="4">Uncharacterized protein</fullName>
    </submittedName>
</protein>
<evidence type="ECO:0000313" key="4">
    <source>
        <dbReference type="EMBL" id="KAD5961876.1"/>
    </source>
</evidence>
<dbReference type="InterPro" id="IPR029048">
    <property type="entry name" value="HSP70_C_sf"/>
</dbReference>
<evidence type="ECO:0000256" key="1">
    <source>
        <dbReference type="ARBA" id="ARBA00022741"/>
    </source>
</evidence>
<keyword evidence="1 3" id="KW-0547">Nucleotide-binding</keyword>
<comment type="caution">
    <text evidence="4">The sequence shown here is derived from an EMBL/GenBank/DDBJ whole genome shotgun (WGS) entry which is preliminary data.</text>
</comment>
<dbReference type="FunFam" id="3.90.640.10:FF:000002">
    <property type="entry name" value="Heat shock 70 kDa"/>
    <property type="match status" value="1"/>
</dbReference>
<gene>
    <name evidence="4" type="ORF">E3N88_13349</name>
</gene>
<evidence type="ECO:0000256" key="2">
    <source>
        <dbReference type="ARBA" id="ARBA00022840"/>
    </source>
</evidence>
<dbReference type="InterPro" id="IPR029047">
    <property type="entry name" value="HSP70_peptide-bd_sf"/>
</dbReference>
<dbReference type="Pfam" id="PF00012">
    <property type="entry name" value="HSP70"/>
    <property type="match status" value="1"/>
</dbReference>
<dbReference type="SUPFAM" id="SSF53067">
    <property type="entry name" value="Actin-like ATPase domain"/>
    <property type="match status" value="2"/>
</dbReference>
<proteinExistence type="inferred from homology"/>
<dbReference type="InterPro" id="IPR013126">
    <property type="entry name" value="Hsp_70_fam"/>
</dbReference>
<evidence type="ECO:0000256" key="3">
    <source>
        <dbReference type="RuleBase" id="RU003322"/>
    </source>
</evidence>
<dbReference type="FunFam" id="3.30.420.40:FF:000026">
    <property type="entry name" value="Heat shock protein 70"/>
    <property type="match status" value="1"/>
</dbReference>
<dbReference type="FunFam" id="3.30.30.30:FF:000001">
    <property type="entry name" value="heat shock 70 kDa protein-like"/>
    <property type="match status" value="1"/>
</dbReference>
<dbReference type="SUPFAM" id="SSF100920">
    <property type="entry name" value="Heat shock protein 70kD (HSP70), peptide-binding domain"/>
    <property type="match status" value="1"/>
</dbReference>
<comment type="similarity">
    <text evidence="3">Belongs to the heat shock protein 70 family.</text>
</comment>
<dbReference type="PROSITE" id="PS01036">
    <property type="entry name" value="HSP70_3"/>
    <property type="match status" value="1"/>
</dbReference>